<gene>
    <name evidence="1" type="ORF">SETIT_4G075100v2</name>
</gene>
<organism evidence="1">
    <name type="scientific">Setaria italica</name>
    <name type="common">Foxtail millet</name>
    <name type="synonym">Panicum italicum</name>
    <dbReference type="NCBI Taxonomy" id="4555"/>
    <lineage>
        <taxon>Eukaryota</taxon>
        <taxon>Viridiplantae</taxon>
        <taxon>Streptophyta</taxon>
        <taxon>Embryophyta</taxon>
        <taxon>Tracheophyta</taxon>
        <taxon>Spermatophyta</taxon>
        <taxon>Magnoliopsida</taxon>
        <taxon>Liliopsida</taxon>
        <taxon>Poales</taxon>
        <taxon>Poaceae</taxon>
        <taxon>PACMAD clade</taxon>
        <taxon>Panicoideae</taxon>
        <taxon>Panicodae</taxon>
        <taxon>Paniceae</taxon>
        <taxon>Cenchrinae</taxon>
        <taxon>Setaria</taxon>
    </lineage>
</organism>
<name>A0A368QRT7_SETIT</name>
<reference evidence="1" key="2">
    <citation type="submission" date="2015-07" db="EMBL/GenBank/DDBJ databases">
        <authorList>
            <person name="Noorani M."/>
        </authorList>
    </citation>
    <scope>NUCLEOTIDE SEQUENCE</scope>
    <source>
        <strain evidence="1">Yugu1</strain>
    </source>
</reference>
<evidence type="ECO:0000313" key="1">
    <source>
        <dbReference type="EMBL" id="RCV20669.1"/>
    </source>
</evidence>
<dbReference type="AlphaFoldDB" id="A0A368QRT7"/>
<sequence>MDESFGCMSHGLCTLTCTVPFRLAREGRFWADGGMWDGRGGANEEVHAYGAGRRTIHVQVHETVPDDPPDDPVPPTNHAHIESHVTVHAHTRT</sequence>
<protein>
    <submittedName>
        <fullName evidence="1">Uncharacterized protein</fullName>
    </submittedName>
</protein>
<accession>A0A368QRT7</accession>
<proteinExistence type="predicted"/>
<dbReference type="EMBL" id="CM003531">
    <property type="protein sequence ID" value="RCV20669.1"/>
    <property type="molecule type" value="Genomic_DNA"/>
</dbReference>
<reference evidence="1" key="1">
    <citation type="journal article" date="2012" name="Nat. Biotechnol.">
        <title>Reference genome sequence of the model plant Setaria.</title>
        <authorList>
            <person name="Bennetzen J.L."/>
            <person name="Schmutz J."/>
            <person name="Wang H."/>
            <person name="Percifield R."/>
            <person name="Hawkins J."/>
            <person name="Pontaroli A.C."/>
            <person name="Estep M."/>
            <person name="Feng L."/>
            <person name="Vaughn J.N."/>
            <person name="Grimwood J."/>
            <person name="Jenkins J."/>
            <person name="Barry K."/>
            <person name="Lindquist E."/>
            <person name="Hellsten U."/>
            <person name="Deshpande S."/>
            <person name="Wang X."/>
            <person name="Wu X."/>
            <person name="Mitros T."/>
            <person name="Triplett J."/>
            <person name="Yang X."/>
            <person name="Ye C.Y."/>
            <person name="Mauro-Herrera M."/>
            <person name="Wang L."/>
            <person name="Li P."/>
            <person name="Sharma M."/>
            <person name="Sharma R."/>
            <person name="Ronald P.C."/>
            <person name="Panaud O."/>
            <person name="Kellogg E.A."/>
            <person name="Brutnell T.P."/>
            <person name="Doust A.N."/>
            <person name="Tuskan G.A."/>
            <person name="Rokhsar D."/>
            <person name="Devos K.M."/>
        </authorList>
    </citation>
    <scope>NUCLEOTIDE SEQUENCE [LARGE SCALE GENOMIC DNA]</scope>
    <source>
        <strain evidence="1">Yugu1</strain>
    </source>
</reference>